<sequence>MKIAVETTLFDFFVIDQFKKSTFSAPNTKVDTIKGCINKFIEQFNVYDEQHIFWQPPGKSNVRLLSNTNDFGQLGNFLHKKIKCNIFIGEEALRKYDLAICGPYDKFVENSDPSVKKVVNRDDVILSRKCLNIISEQLSILEKSISKAQNQVLQSSEVEGKKCIILPEDKPELIKFFSKFETSVQLQEVYEGYKVYEKLLQKFDGQKKRMESFLNENTPMSGAEAIKQINISEELKEKGERLTTPNDPLLHVEVSNKDNSLHFILYNKTNIIIPGNCTFEFSSQISEVFSIKMGPHEIGIKGQKELWFFPSLPTPLSNYTMKVVNQDGDTILVGKCADSNEITLKSPLASFSTGSFQTGSFHTLQDPTNVFRADALSSPDESSIMSTPFLGETDEVYNSGSTLSRPFTWEEI</sequence>
<proteinExistence type="predicted"/>
<dbReference type="OrthoDB" id="4042094at2759"/>
<feature type="domain" description="Autophagy protein Atg19/Atg34 C-terminal" evidence="1">
    <location>
        <begin position="164"/>
        <end position="412"/>
    </location>
</feature>
<dbReference type="Proteomes" id="UP000501346">
    <property type="component" value="Chromosome ScXV-ScXI"/>
</dbReference>
<dbReference type="Gene3D" id="2.60.40.2830">
    <property type="match status" value="1"/>
</dbReference>
<dbReference type="InterPro" id="IPR024543">
    <property type="entry name" value="Atg19/Atg34_C"/>
</dbReference>
<accession>A0A6C1DZF1</accession>
<evidence type="ECO:0000313" key="3">
    <source>
        <dbReference type="Proteomes" id="UP000501346"/>
    </source>
</evidence>
<dbReference type="EMBL" id="CP048996">
    <property type="protein sequence ID" value="QID82275.1"/>
    <property type="molecule type" value="Genomic_DNA"/>
</dbReference>
<name>A0A6C1DZF1_SACPS</name>
<keyword evidence="3" id="KW-1185">Reference proteome</keyword>
<dbReference type="AlphaFoldDB" id="A0A6C1DZF1"/>
<dbReference type="CDD" id="cd12213">
    <property type="entry name" value="ABD"/>
    <property type="match status" value="1"/>
</dbReference>
<dbReference type="Pfam" id="PF12744">
    <property type="entry name" value="ATG19"/>
    <property type="match status" value="1"/>
</dbReference>
<protein>
    <submittedName>
        <fullName evidence="2">Autophagy-protein 34</fullName>
    </submittedName>
</protein>
<evidence type="ECO:0000259" key="1">
    <source>
        <dbReference type="Pfam" id="PF12744"/>
    </source>
</evidence>
<organism evidence="2 3">
    <name type="scientific">Saccharomyces pastorianus</name>
    <name type="common">Lager yeast</name>
    <name type="synonym">Saccharomyces cerevisiae x Saccharomyces eubayanus</name>
    <dbReference type="NCBI Taxonomy" id="27292"/>
    <lineage>
        <taxon>Eukaryota</taxon>
        <taxon>Fungi</taxon>
        <taxon>Dikarya</taxon>
        <taxon>Ascomycota</taxon>
        <taxon>Saccharomycotina</taxon>
        <taxon>Saccharomycetes</taxon>
        <taxon>Saccharomycetales</taxon>
        <taxon>Saccharomycetaceae</taxon>
        <taxon>Saccharomyces</taxon>
    </lineage>
</organism>
<evidence type="ECO:0000313" key="2">
    <source>
        <dbReference type="EMBL" id="QID82275.1"/>
    </source>
</evidence>
<gene>
    <name evidence="2" type="primary">ATG34</name>
    <name evidence="2" type="ORF">GRS66_004687</name>
</gene>
<reference evidence="2 3" key="1">
    <citation type="journal article" date="2019" name="BMC Genomics">
        <title>Chromosome level assembly and comparative genome analysis confirm lager-brewing yeasts originated from a single hybridization.</title>
        <authorList>
            <person name="Salazar A.N."/>
            <person name="Gorter de Vries A.R."/>
            <person name="van den Broek M."/>
            <person name="Brouwers N."/>
            <person name="de la Torre Cortes P."/>
            <person name="Kuijpers N.G.A."/>
            <person name="Daran J.G."/>
            <person name="Abeel T."/>
        </authorList>
    </citation>
    <scope>NUCLEOTIDE SEQUENCE [LARGE SCALE GENOMIC DNA]</scope>
    <source>
        <strain evidence="2 3">CBS 1483</strain>
    </source>
</reference>